<dbReference type="Proteomes" id="UP001203004">
    <property type="component" value="Unassembled WGS sequence"/>
</dbReference>
<dbReference type="Gene3D" id="3.40.640.10">
    <property type="entry name" value="Type I PLP-dependent aspartate aminotransferase-like (Major domain)"/>
    <property type="match status" value="1"/>
</dbReference>
<feature type="domain" description="Aminotransferase class V" evidence="3">
    <location>
        <begin position="2"/>
        <end position="365"/>
    </location>
</feature>
<evidence type="ECO:0000256" key="2">
    <source>
        <dbReference type="ARBA" id="ARBA00022898"/>
    </source>
</evidence>
<dbReference type="PIRSF" id="PIRSF005572">
    <property type="entry name" value="NifS"/>
    <property type="match status" value="1"/>
</dbReference>
<dbReference type="RefSeq" id="WP_249096198.1">
    <property type="nucleotide sequence ID" value="NZ_JAMAST010000001.1"/>
</dbReference>
<dbReference type="InterPro" id="IPR016454">
    <property type="entry name" value="Cysteine_dSase"/>
</dbReference>
<evidence type="ECO:0000256" key="1">
    <source>
        <dbReference type="ARBA" id="ARBA00001933"/>
    </source>
</evidence>
<comment type="cofactor">
    <cofactor evidence="1">
        <name>pyridoxal 5'-phosphate</name>
        <dbReference type="ChEBI" id="CHEBI:597326"/>
    </cofactor>
</comment>
<dbReference type="Gene3D" id="1.10.260.50">
    <property type="match status" value="1"/>
</dbReference>
<keyword evidence="2" id="KW-0663">Pyridoxal phosphate</keyword>
<dbReference type="InterPro" id="IPR000192">
    <property type="entry name" value="Aminotrans_V_dom"/>
</dbReference>
<organism evidence="4 5">
    <name type="scientific">Sporolactobacillus mangiferae</name>
    <dbReference type="NCBI Taxonomy" id="2940498"/>
    <lineage>
        <taxon>Bacteria</taxon>
        <taxon>Bacillati</taxon>
        <taxon>Bacillota</taxon>
        <taxon>Bacilli</taxon>
        <taxon>Bacillales</taxon>
        <taxon>Sporolactobacillaceae</taxon>
        <taxon>Sporolactobacillus</taxon>
    </lineage>
</organism>
<sequence>MIYLDNSATTKPYPEVLDTYRTVSERYFANPSSLHSLGGVSEHLLSRSREQAAALLHADPDEVVFTSGGTEGNNLAIKGTAFAYRNRGKHLIATSIEHASAGNAFSQLEELGFEVTYLPVNHDGRVAFEDFKKAYREDTILVSIMHVNNEVGTIQPVAEIGRFLKDKPKTVFHVDNVQGFSKVPLQLRESGIDLCTISGHKFHGPKGTGLLYVRKGIQLSPLFAGGGQEHQLRSGTENLPGICGMVKALRMTLAHESEGIAHLRKLQNRLFDGLKQIDNAVVHTPQSPLSSPHIVNVSFLGIKSEVLVHALEEEKIYVSTKSACSSKESGASEILKAMGVSDKEAEQAIRISLAYETTESEIDVFLKKLAEKVSQLKVVMK</sequence>
<evidence type="ECO:0000313" key="5">
    <source>
        <dbReference type="Proteomes" id="UP001203004"/>
    </source>
</evidence>
<protein>
    <submittedName>
        <fullName evidence="4">Cysteine desulfurase</fullName>
    </submittedName>
</protein>
<gene>
    <name evidence="4" type="ORF">M3N64_01535</name>
</gene>
<dbReference type="PANTHER" id="PTHR11601:SF50">
    <property type="entry name" value="CYSTEINE DESULFURASE ISCS 2-RELATED"/>
    <property type="match status" value="1"/>
</dbReference>
<dbReference type="EMBL" id="JAMAST010000001">
    <property type="protein sequence ID" value="MCL1630635.1"/>
    <property type="molecule type" value="Genomic_DNA"/>
</dbReference>
<dbReference type="InterPro" id="IPR015422">
    <property type="entry name" value="PyrdxlP-dep_Trfase_small"/>
</dbReference>
<evidence type="ECO:0000259" key="3">
    <source>
        <dbReference type="Pfam" id="PF00266"/>
    </source>
</evidence>
<dbReference type="Gene3D" id="3.90.1150.10">
    <property type="entry name" value="Aspartate Aminotransferase, domain 1"/>
    <property type="match status" value="1"/>
</dbReference>
<dbReference type="InterPro" id="IPR015424">
    <property type="entry name" value="PyrdxlP-dep_Trfase"/>
</dbReference>
<reference evidence="4 5" key="1">
    <citation type="submission" date="2022-05" db="EMBL/GenBank/DDBJ databases">
        <title>Sporolactobacillus sp nov CPB3-1, isolated from tree bark (Mangifera indica L.).</title>
        <authorList>
            <person name="Phuengjayaem S."/>
            <person name="Tanasupawat S."/>
        </authorList>
    </citation>
    <scope>NUCLEOTIDE SEQUENCE [LARGE SCALE GENOMIC DNA]</scope>
    <source>
        <strain evidence="4 5">CPB3-1</strain>
    </source>
</reference>
<keyword evidence="5" id="KW-1185">Reference proteome</keyword>
<dbReference type="InterPro" id="IPR015421">
    <property type="entry name" value="PyrdxlP-dep_Trfase_major"/>
</dbReference>
<comment type="caution">
    <text evidence="4">The sequence shown here is derived from an EMBL/GenBank/DDBJ whole genome shotgun (WGS) entry which is preliminary data.</text>
</comment>
<dbReference type="Pfam" id="PF00266">
    <property type="entry name" value="Aminotran_5"/>
    <property type="match status" value="1"/>
</dbReference>
<name>A0ABT0M708_9BACL</name>
<evidence type="ECO:0000313" key="4">
    <source>
        <dbReference type="EMBL" id="MCL1630635.1"/>
    </source>
</evidence>
<dbReference type="SUPFAM" id="SSF53383">
    <property type="entry name" value="PLP-dependent transferases"/>
    <property type="match status" value="1"/>
</dbReference>
<dbReference type="PANTHER" id="PTHR11601">
    <property type="entry name" value="CYSTEINE DESULFURYLASE FAMILY MEMBER"/>
    <property type="match status" value="1"/>
</dbReference>
<proteinExistence type="predicted"/>
<dbReference type="NCBIfam" id="NF002806">
    <property type="entry name" value="PRK02948.1"/>
    <property type="match status" value="1"/>
</dbReference>
<accession>A0ABT0M708</accession>